<dbReference type="InterPro" id="IPR016024">
    <property type="entry name" value="ARM-type_fold"/>
</dbReference>
<dbReference type="SUPFAM" id="SSF48371">
    <property type="entry name" value="ARM repeat"/>
    <property type="match status" value="1"/>
</dbReference>
<feature type="compositionally biased region" description="Basic and acidic residues" evidence="2">
    <location>
        <begin position="1"/>
        <end position="13"/>
    </location>
</feature>
<evidence type="ECO:0000256" key="1">
    <source>
        <dbReference type="ARBA" id="ARBA00008828"/>
    </source>
</evidence>
<dbReference type="InParanoid" id="A0A1Y2M814"/>
<evidence type="ECO:0000313" key="4">
    <source>
        <dbReference type="EMBL" id="OSS51348.1"/>
    </source>
</evidence>
<dbReference type="PANTHER" id="PTHR12354:SF1">
    <property type="entry name" value="INTERFERON-RELATED DEVELOPMENTAL REGULATOR 1"/>
    <property type="match status" value="1"/>
</dbReference>
<dbReference type="AlphaFoldDB" id="A0A1Y2M814"/>
<reference evidence="4 5" key="1">
    <citation type="journal article" date="2017" name="Genome Announc.">
        <title>Genome sequence of the saprophytic ascomycete Epicoccum nigrum ICMP 19927 strain isolated from New Zealand.</title>
        <authorList>
            <person name="Fokin M."/>
            <person name="Fleetwood D."/>
            <person name="Weir B.S."/>
            <person name="Villas-Boas S.G."/>
        </authorList>
    </citation>
    <scope>NUCLEOTIDE SEQUENCE [LARGE SCALE GENOMIC DNA]</scope>
    <source>
        <strain evidence="4 5">ICMP 19927</strain>
    </source>
</reference>
<evidence type="ECO:0000313" key="5">
    <source>
        <dbReference type="Proteomes" id="UP000193240"/>
    </source>
</evidence>
<dbReference type="PANTHER" id="PTHR12354">
    <property type="entry name" value="INTERFERON-RELATED DEVELOPMENTAL REGULATOR"/>
    <property type="match status" value="1"/>
</dbReference>
<dbReference type="Gene3D" id="1.25.10.10">
    <property type="entry name" value="Leucine-rich Repeat Variant"/>
    <property type="match status" value="1"/>
</dbReference>
<accession>A0A1Y2M814</accession>
<name>A0A1Y2M814_EPING</name>
<evidence type="ECO:0000259" key="3">
    <source>
        <dbReference type="Pfam" id="PF05004"/>
    </source>
</evidence>
<dbReference type="EMBL" id="KZ107840">
    <property type="protein sequence ID" value="OSS51348.1"/>
    <property type="molecule type" value="Genomic_DNA"/>
</dbReference>
<keyword evidence="5" id="KW-1185">Reference proteome</keyword>
<evidence type="ECO:0000256" key="2">
    <source>
        <dbReference type="SAM" id="MobiDB-lite"/>
    </source>
</evidence>
<feature type="domain" description="Interferon-related developmental regulator N-terminal" evidence="3">
    <location>
        <begin position="66"/>
        <end position="364"/>
    </location>
</feature>
<dbReference type="STRING" id="105696.A0A1Y2M814"/>
<protein>
    <recommendedName>
        <fullName evidence="3">Interferon-related developmental regulator N-terminal domain-containing protein</fullName>
    </recommendedName>
</protein>
<dbReference type="Proteomes" id="UP000193240">
    <property type="component" value="Unassembled WGS sequence"/>
</dbReference>
<dbReference type="InterPro" id="IPR039777">
    <property type="entry name" value="IFRD"/>
</dbReference>
<proteinExistence type="inferred from homology"/>
<gene>
    <name evidence="4" type="ORF">B5807_03896</name>
</gene>
<dbReference type="InterPro" id="IPR011989">
    <property type="entry name" value="ARM-like"/>
</dbReference>
<sequence length="441" mass="48880">MRDLRKQALESHKTMSRKARSKIASGASSLAGSRTASRNGSRAPSDDGDDGYLSDETAWSTNSIDEILNGEDIHISEEQWKSELSVRIEQITNLKRSTTEGRTESFAAYAHILMARYANEEIESHARELLQSMLRSIRQEATEHEAVKALKALAATIVTLDTGDVYDDVSVELKRAIQSESVEVQVNAIHCLGLAASLGGAGEDEIRDIMTLLLEVIETDGASVDAQDNGSIVTAALENWGLLATDLDDVQEETEAAIEAFVDQLESSDASVQIAAGENIALLYEKSFTAQEEGEEIEQGPLDEDHPEYIKGGEQLVQRYQVYRNRDKLLATLDELATVSSRRISKKDRKTLHSSFTDVRNSVEKPFRGPGYSTAIDQETGRVYGGGRMKIRINKNLELRIDKWWKLLRLTALRRALQGGFAYHYEHNDMVSSALPFSVGK</sequence>
<feature type="compositionally biased region" description="Polar residues" evidence="2">
    <location>
        <begin position="26"/>
        <end position="42"/>
    </location>
</feature>
<comment type="similarity">
    <text evidence="1">Belongs to the IFRD family.</text>
</comment>
<dbReference type="InterPro" id="IPR007701">
    <property type="entry name" value="Interferon-rel_develop_reg_N"/>
</dbReference>
<feature type="region of interest" description="Disordered" evidence="2">
    <location>
        <begin position="1"/>
        <end position="55"/>
    </location>
</feature>
<organism evidence="4 5">
    <name type="scientific">Epicoccum nigrum</name>
    <name type="common">Soil fungus</name>
    <name type="synonym">Epicoccum purpurascens</name>
    <dbReference type="NCBI Taxonomy" id="105696"/>
    <lineage>
        <taxon>Eukaryota</taxon>
        <taxon>Fungi</taxon>
        <taxon>Dikarya</taxon>
        <taxon>Ascomycota</taxon>
        <taxon>Pezizomycotina</taxon>
        <taxon>Dothideomycetes</taxon>
        <taxon>Pleosporomycetidae</taxon>
        <taxon>Pleosporales</taxon>
        <taxon>Pleosporineae</taxon>
        <taxon>Didymellaceae</taxon>
        <taxon>Epicoccum</taxon>
    </lineage>
</organism>
<dbReference type="OMA" id="HISGRHI"/>
<dbReference type="Pfam" id="PF05004">
    <property type="entry name" value="IFRD"/>
    <property type="match status" value="1"/>
</dbReference>